<reference evidence="10" key="1">
    <citation type="submission" date="2025-08" db="UniProtKB">
        <authorList>
            <consortium name="RefSeq"/>
        </authorList>
    </citation>
    <scope>IDENTIFICATION</scope>
    <source>
        <tissue evidence="10">Leaves</tissue>
    </source>
</reference>
<dbReference type="KEGG" id="jre:108990328"/>
<evidence type="ECO:0000256" key="1">
    <source>
        <dbReference type="ARBA" id="ARBA00004123"/>
    </source>
</evidence>
<dbReference type="GO" id="GO:0005634">
    <property type="term" value="C:nucleus"/>
    <property type="evidence" value="ECO:0000318"/>
    <property type="project" value="GO_Central"/>
</dbReference>
<dbReference type="SMR" id="A0A2I4EK84"/>
<dbReference type="FunFam" id="1.10.10.60:FF:000117">
    <property type="entry name" value="BEL1-like homeodomain protein 9"/>
    <property type="match status" value="1"/>
</dbReference>
<evidence type="ECO:0000256" key="8">
    <source>
        <dbReference type="PROSITE-ProRule" id="PRU00108"/>
    </source>
</evidence>
<dbReference type="Proteomes" id="UP000235220">
    <property type="component" value="Chromosome 14"/>
</dbReference>
<feature type="DNA-binding region" description="Homeobox" evidence="8">
    <location>
        <begin position="628"/>
        <end position="690"/>
    </location>
</feature>
<accession>A0A2I4EK84</accession>
<evidence type="ECO:0000256" key="7">
    <source>
        <dbReference type="ARBA" id="ARBA00023242"/>
    </source>
</evidence>
<dbReference type="InterPro" id="IPR001356">
    <property type="entry name" value="HD"/>
</dbReference>
<dbReference type="InterPro" id="IPR009057">
    <property type="entry name" value="Homeodomain-like_sf"/>
</dbReference>
<proteinExistence type="inferred from homology"/>
<dbReference type="Pfam" id="PF07526">
    <property type="entry name" value="POX"/>
    <property type="match status" value="1"/>
</dbReference>
<keyword evidence="5 8" id="KW-0371">Homeobox</keyword>
<evidence type="ECO:0000256" key="2">
    <source>
        <dbReference type="ARBA" id="ARBA00006454"/>
    </source>
</evidence>
<keyword evidence="6" id="KW-0804">Transcription</keyword>
<comment type="similarity">
    <text evidence="2">Belongs to the TALE/BELL homeobox family.</text>
</comment>
<evidence type="ECO:0000256" key="4">
    <source>
        <dbReference type="ARBA" id="ARBA00023125"/>
    </source>
</evidence>
<gene>
    <name evidence="10" type="primary">LOC108990328</name>
</gene>
<dbReference type="GO" id="GO:0003677">
    <property type="term" value="F:DNA binding"/>
    <property type="evidence" value="ECO:0007669"/>
    <property type="project" value="UniProtKB-UniRule"/>
</dbReference>
<dbReference type="InterPro" id="IPR050224">
    <property type="entry name" value="TALE_homeobox"/>
</dbReference>
<dbReference type="PANTHER" id="PTHR11850">
    <property type="entry name" value="HOMEOBOX PROTEIN TRANSCRIPTION FACTORS"/>
    <property type="match status" value="1"/>
</dbReference>
<keyword evidence="4 8" id="KW-0238">DNA-binding</keyword>
<name>A0A2I4EK84_JUGRE</name>
<evidence type="ECO:0000313" key="10">
    <source>
        <dbReference type="RefSeq" id="XP_018819801.1"/>
    </source>
</evidence>
<dbReference type="STRING" id="51240.A0A2I4EK84"/>
<dbReference type="AlphaFoldDB" id="A0A2I4EK84"/>
<evidence type="ECO:0000256" key="3">
    <source>
        <dbReference type="ARBA" id="ARBA00023015"/>
    </source>
</evidence>
<keyword evidence="7 8" id="KW-0539">Nucleus</keyword>
<dbReference type="SMART" id="SM00389">
    <property type="entry name" value="HOX"/>
    <property type="match status" value="1"/>
</dbReference>
<comment type="subcellular location">
    <subcellularLocation>
        <location evidence="1 8">Nucleus</location>
    </subcellularLocation>
</comment>
<dbReference type="SUPFAM" id="SSF46689">
    <property type="entry name" value="Homeodomain-like"/>
    <property type="match status" value="1"/>
</dbReference>
<evidence type="ECO:0000256" key="5">
    <source>
        <dbReference type="ARBA" id="ARBA00023155"/>
    </source>
</evidence>
<dbReference type="InterPro" id="IPR006563">
    <property type="entry name" value="POX_dom"/>
</dbReference>
<dbReference type="GO" id="GO:0006355">
    <property type="term" value="P:regulation of DNA-templated transcription"/>
    <property type="evidence" value="ECO:0007669"/>
    <property type="project" value="InterPro"/>
</dbReference>
<dbReference type="RefSeq" id="XP_018819801.1">
    <property type="nucleotide sequence ID" value="XM_018964256.2"/>
</dbReference>
<keyword evidence="3" id="KW-0805">Transcription regulation</keyword>
<dbReference type="PROSITE" id="PS50071">
    <property type="entry name" value="HOMEOBOX_2"/>
    <property type="match status" value="1"/>
</dbReference>
<dbReference type="Pfam" id="PF05920">
    <property type="entry name" value="Homeobox_KN"/>
    <property type="match status" value="1"/>
</dbReference>
<evidence type="ECO:0000256" key="6">
    <source>
        <dbReference type="ARBA" id="ARBA00023163"/>
    </source>
</evidence>
<dbReference type="Gramene" id="Jr14_14170_p1">
    <property type="protein sequence ID" value="cds.Jr14_14170_p1"/>
    <property type="gene ID" value="Jr14_14170"/>
</dbReference>
<dbReference type="GeneID" id="108990328"/>
<keyword evidence="9" id="KW-1185">Reference proteome</keyword>
<dbReference type="InterPro" id="IPR008422">
    <property type="entry name" value="KN_HD"/>
</dbReference>
<organism evidence="9 10">
    <name type="scientific">Juglans regia</name>
    <name type="common">English walnut</name>
    <dbReference type="NCBI Taxonomy" id="51240"/>
    <lineage>
        <taxon>Eukaryota</taxon>
        <taxon>Viridiplantae</taxon>
        <taxon>Streptophyta</taxon>
        <taxon>Embryophyta</taxon>
        <taxon>Tracheophyta</taxon>
        <taxon>Spermatophyta</taxon>
        <taxon>Magnoliopsida</taxon>
        <taxon>eudicotyledons</taxon>
        <taxon>Gunneridae</taxon>
        <taxon>Pentapetalae</taxon>
        <taxon>rosids</taxon>
        <taxon>fabids</taxon>
        <taxon>Fagales</taxon>
        <taxon>Juglandaceae</taxon>
        <taxon>Juglans</taxon>
    </lineage>
</organism>
<sequence>MSRFRPEFHVAQQSRRDKLRVPQGSNALHHLEDFPDNLEQLPDNLRLNPDLVNVRNVNNASLLYDPAVYSQEMSNFSMKSNVLLEQRDAMVHQGIDATQIGRPINVAEDHVPFANSSHTISFNPLPKAGTLEPQNCGYWKSLGSQQSSCTDWMMNTYASDSVGSESNTPSPMFYGEVSNISAYPQYMKHSYNAFQNFSSSKNPCSKISSQDRHKHSTSAALNQSSLLDTFTSSIRTQEMASSVQQNIRGTARGAWAEGGNELALLPAYGNQSDVICFDNSGAWTNRSVENCHHWSGQLGLNVETSDGELRNVVSTDSNPQGLSLSLSSNPSSKIPVARFGEGCVPEDLDSRTTVLEDPRDSKTVKSGYLCSVSKPSMSSTGCGRSLQDMVGGISTNTYQNTGPLGPFTGYATILKSSKFLEPAQQLLDELCGITGSKHGKTFELSGRTSGEVSPSGDALNATETEVGARANNSGGSSSTFYASNDISGDGRGVGTSTCESFRPEYRQRKAKLVYMQEEICRRFKQYHQQMQMVVSSFESVAGLGSATPYISFALKSILRHFRCIKNAITDQLKHIRKGMGENLSSPSTGTSNSKGDASTLKLKYLNPSLQMHKYGGGNLGFLETQHHVWRPQRGLPERSVAILRAWLFEHFLHPYPTDTDKHMLATQTGLSRNQVSNWFINARVRVWKPMVEEIHMLETKGMAESNQIPSKNDESSAAAAAEGSRHPDRDIHKLFNNPNLNTTPNTQFECLGTGSFLRAGHGLSAEQWNQEKRSKMECPIPTTMDGTLMGFVPYQQNGVEIGGVGAVSLTLGLRHDAENAQHRQQQQQQEDQQQLLRREFGGGMIHDFVG</sequence>
<dbReference type="Gene3D" id="1.10.10.60">
    <property type="entry name" value="Homeodomain-like"/>
    <property type="match status" value="1"/>
</dbReference>
<dbReference type="CDD" id="cd00086">
    <property type="entry name" value="homeodomain"/>
    <property type="match status" value="1"/>
</dbReference>
<evidence type="ECO:0000313" key="9">
    <source>
        <dbReference type="Proteomes" id="UP000235220"/>
    </source>
</evidence>
<protein>
    <submittedName>
        <fullName evidence="10">Uncharacterized protein LOC108990328 isoform X1</fullName>
    </submittedName>
</protein>
<dbReference type="FunCoup" id="A0A2I4EK84">
    <property type="interactions" value="21"/>
</dbReference>
<dbReference type="OrthoDB" id="10056939at2759"/>
<dbReference type="SMART" id="SM00574">
    <property type="entry name" value="POX"/>
    <property type="match status" value="1"/>
</dbReference>